<comment type="caution">
    <text evidence="1">The sequence shown here is derived from an EMBL/GenBank/DDBJ whole genome shotgun (WGS) entry which is preliminary data.</text>
</comment>
<proteinExistence type="predicted"/>
<sequence length="84" mass="9462">MCRKLMAVKLLDGQGRFLRHNGRIQRSEKNYPVTMATVDSFQNCICGQLYRGCIIDIDGNLINQKFIGISEKGLPVSLTSDEQN</sequence>
<reference evidence="1" key="1">
    <citation type="submission" date="2021-10" db="EMBL/GenBank/DDBJ databases">
        <title>Tropical sea cucumber genome reveals ecological adaptation and Cuvierian tubules defense mechanism.</title>
        <authorList>
            <person name="Chen T."/>
        </authorList>
    </citation>
    <scope>NUCLEOTIDE SEQUENCE</scope>
    <source>
        <strain evidence="1">Nanhai2018</strain>
        <tissue evidence="1">Muscle</tissue>
    </source>
</reference>
<gene>
    <name evidence="1" type="ORF">HOLleu_11037</name>
</gene>
<dbReference type="Proteomes" id="UP001152320">
    <property type="component" value="Chromosome 4"/>
</dbReference>
<dbReference type="AlphaFoldDB" id="A0A9Q1CFQ4"/>
<name>A0A9Q1CFQ4_HOLLE</name>
<keyword evidence="2" id="KW-1185">Reference proteome</keyword>
<accession>A0A9Q1CFQ4</accession>
<protein>
    <submittedName>
        <fullName evidence="1">Uncharacterized protein</fullName>
    </submittedName>
</protein>
<dbReference type="EMBL" id="JAIZAY010000004">
    <property type="protein sequence ID" value="KAJ8043779.1"/>
    <property type="molecule type" value="Genomic_DNA"/>
</dbReference>
<evidence type="ECO:0000313" key="2">
    <source>
        <dbReference type="Proteomes" id="UP001152320"/>
    </source>
</evidence>
<evidence type="ECO:0000313" key="1">
    <source>
        <dbReference type="EMBL" id="KAJ8043779.1"/>
    </source>
</evidence>
<organism evidence="1 2">
    <name type="scientific">Holothuria leucospilota</name>
    <name type="common">Black long sea cucumber</name>
    <name type="synonym">Mertensiothuria leucospilota</name>
    <dbReference type="NCBI Taxonomy" id="206669"/>
    <lineage>
        <taxon>Eukaryota</taxon>
        <taxon>Metazoa</taxon>
        <taxon>Echinodermata</taxon>
        <taxon>Eleutherozoa</taxon>
        <taxon>Echinozoa</taxon>
        <taxon>Holothuroidea</taxon>
        <taxon>Aspidochirotacea</taxon>
        <taxon>Aspidochirotida</taxon>
        <taxon>Holothuriidae</taxon>
        <taxon>Holothuria</taxon>
    </lineage>
</organism>